<evidence type="ECO:0000313" key="2">
    <source>
        <dbReference type="EMBL" id="CAD9328874.1"/>
    </source>
</evidence>
<proteinExistence type="predicted"/>
<organism evidence="1">
    <name type="scientific">Ditylum brightwellii</name>
    <dbReference type="NCBI Taxonomy" id="49249"/>
    <lineage>
        <taxon>Eukaryota</taxon>
        <taxon>Sar</taxon>
        <taxon>Stramenopiles</taxon>
        <taxon>Ochrophyta</taxon>
        <taxon>Bacillariophyta</taxon>
        <taxon>Mediophyceae</taxon>
        <taxon>Lithodesmiophycidae</taxon>
        <taxon>Lithodesmiales</taxon>
        <taxon>Lithodesmiaceae</taxon>
        <taxon>Ditylum</taxon>
    </lineage>
</organism>
<dbReference type="AlphaFoldDB" id="A0A6U3RB06"/>
<sequence length="216" mass="24607">MLENPNARWSEIREALKQQGAITNQGMSQLVIKKLLSTPNEKETNTREKPKTAEIQKIVRKEAMRASRRRSSCTFGVDIVAERRRSRCDFGVDIVLHELKSKGSLSSAKRHSSVVSQDDTNIDYDYQADGIGDYFFDPEQTSKYSAIQCPKLTSDPKRPGFMGLLRNCRSARIMDLTKPESPPSKKKMIDTEAIRRCLLNVKEKRNKQSKKAERGN</sequence>
<dbReference type="EMBL" id="HBGN01016271">
    <property type="protein sequence ID" value="CAD9328874.1"/>
    <property type="molecule type" value="Transcribed_RNA"/>
</dbReference>
<protein>
    <submittedName>
        <fullName evidence="1">Uncharacterized protein</fullName>
    </submittedName>
</protein>
<dbReference type="EMBL" id="HBGN01016269">
    <property type="protein sequence ID" value="CAD9328869.1"/>
    <property type="molecule type" value="Transcribed_RNA"/>
</dbReference>
<reference evidence="1" key="1">
    <citation type="submission" date="2021-01" db="EMBL/GenBank/DDBJ databases">
        <authorList>
            <person name="Corre E."/>
            <person name="Pelletier E."/>
            <person name="Niang G."/>
            <person name="Scheremetjew M."/>
            <person name="Finn R."/>
            <person name="Kale V."/>
            <person name="Holt S."/>
            <person name="Cochrane G."/>
            <person name="Meng A."/>
            <person name="Brown T."/>
            <person name="Cohen L."/>
        </authorList>
    </citation>
    <scope>NUCLEOTIDE SEQUENCE</scope>
    <source>
        <strain evidence="1">Pop2</strain>
    </source>
</reference>
<gene>
    <name evidence="1" type="ORF">DBRI1063_LOCUS10463</name>
    <name evidence="2" type="ORF">DBRI1063_LOCUS10465</name>
</gene>
<name>A0A6U3RB06_9STRA</name>
<accession>A0A6U3RB06</accession>
<evidence type="ECO:0000313" key="1">
    <source>
        <dbReference type="EMBL" id="CAD9328869.1"/>
    </source>
</evidence>